<feature type="compositionally biased region" description="Acidic residues" evidence="2">
    <location>
        <begin position="292"/>
        <end position="303"/>
    </location>
</feature>
<gene>
    <name evidence="3" type="ORF">COV59_01085</name>
</gene>
<feature type="region of interest" description="Disordered" evidence="2">
    <location>
        <begin position="283"/>
        <end position="319"/>
    </location>
</feature>
<evidence type="ECO:0000256" key="2">
    <source>
        <dbReference type="SAM" id="MobiDB-lite"/>
    </source>
</evidence>
<reference evidence="3 4" key="1">
    <citation type="submission" date="2017-09" db="EMBL/GenBank/DDBJ databases">
        <title>Depth-based differentiation of microbial function through sediment-hosted aquifers and enrichment of novel symbionts in the deep terrestrial subsurface.</title>
        <authorList>
            <person name="Probst A.J."/>
            <person name="Ladd B."/>
            <person name="Jarett J.K."/>
            <person name="Geller-Mcgrath D.E."/>
            <person name="Sieber C.M."/>
            <person name="Emerson J.B."/>
            <person name="Anantharaman K."/>
            <person name="Thomas B.C."/>
            <person name="Malmstrom R."/>
            <person name="Stieglmeier M."/>
            <person name="Klingl A."/>
            <person name="Woyke T."/>
            <person name="Ryan C.M."/>
            <person name="Banfield J.F."/>
        </authorList>
    </citation>
    <scope>NUCLEOTIDE SEQUENCE [LARGE SCALE GENOMIC DNA]</scope>
    <source>
        <strain evidence="3">CG11_big_fil_rev_8_21_14_0_20_39_34</strain>
    </source>
</reference>
<dbReference type="EMBL" id="PCWN01000003">
    <property type="protein sequence ID" value="PIR04424.1"/>
    <property type="molecule type" value="Genomic_DNA"/>
</dbReference>
<comment type="caution">
    <text evidence="3">The sequence shown here is derived from an EMBL/GenBank/DDBJ whole genome shotgun (WGS) entry which is preliminary data.</text>
</comment>
<proteinExistence type="predicted"/>
<evidence type="ECO:0000313" key="4">
    <source>
        <dbReference type="Proteomes" id="UP000229600"/>
    </source>
</evidence>
<dbReference type="Proteomes" id="UP000229600">
    <property type="component" value="Unassembled WGS sequence"/>
</dbReference>
<organism evidence="3 4">
    <name type="scientific">Candidatus Magasanikbacteria bacterium CG11_big_fil_rev_8_21_14_0_20_39_34</name>
    <dbReference type="NCBI Taxonomy" id="1974653"/>
    <lineage>
        <taxon>Bacteria</taxon>
        <taxon>Candidatus Magasanikiibacteriota</taxon>
    </lineage>
</organism>
<feature type="coiled-coil region" evidence="1">
    <location>
        <begin position="341"/>
        <end position="372"/>
    </location>
</feature>
<dbReference type="AlphaFoldDB" id="A0A2H0N6A4"/>
<evidence type="ECO:0000313" key="3">
    <source>
        <dbReference type="EMBL" id="PIR04424.1"/>
    </source>
</evidence>
<accession>A0A2H0N6A4</accession>
<keyword evidence="1" id="KW-0175">Coiled coil</keyword>
<evidence type="ECO:0000256" key="1">
    <source>
        <dbReference type="SAM" id="Coils"/>
    </source>
</evidence>
<feature type="compositionally biased region" description="Basic and acidic residues" evidence="2">
    <location>
        <begin position="304"/>
        <end position="319"/>
    </location>
</feature>
<name>A0A2H0N6A4_9BACT</name>
<feature type="region of interest" description="Disordered" evidence="2">
    <location>
        <begin position="134"/>
        <end position="162"/>
    </location>
</feature>
<protein>
    <submittedName>
        <fullName evidence="3">Uncharacterized protein</fullName>
    </submittedName>
</protein>
<feature type="compositionally biased region" description="Basic and acidic residues" evidence="2">
    <location>
        <begin position="153"/>
        <end position="162"/>
    </location>
</feature>
<sequence length="584" mass="66213">MARGEYRVAKQLTQESVHRQANLDAQQGKRVRGGTDVIRVRNARKVSGYTYEKIDRRGEYMGIHVGDRVQFTPLSSFGHSPGLLSGYVAEVRGHMFKVHLTHPKGHPDAGKLTSPPDFEYVNYDNIVNHVDLSTKAETPEVETPPEETPPTEAARETEAEPKREQLTDFISWEPSTQTANVAGTEVSFDLGVPPECVLLSQEDESGNTRLRFSYSDENFLELSALGTDQYAFSILLQGQNPEVPTEDGTATIPLLGVEVKKENMVNIFQQFVHAVKGLDIVAPESEPTPSIEGEEENVDEEPKEEAIEQKKEKRRPDTDIRTHVDDLVARQLGRDIVGAAVDQELDRMQEIEEVLEAQIERYKKELKERVNTAILQLQAKDHGKNRLCCDPSYFDEKLLKVLQDTEKIQDLLSIIDDPQNSNLFPTDKIVFTSETFADNVLMQPDTKMLYINRDATPEDLRNFYENCKQAKNDREAFFKSLQALNAPFVYFTDEVHHFDQSFIDTSIGTEGTKAIKKCAEFITKNPVKGTVEKIVISVKETDQLFVYDKEQKFLIISPKAGWENYEDKLREVLLIIEQTAPSRS</sequence>